<comment type="caution">
    <text evidence="2">The sequence shown here is derived from an EMBL/GenBank/DDBJ whole genome shotgun (WGS) entry which is preliminary data.</text>
</comment>
<protein>
    <submittedName>
        <fullName evidence="2">Uncharacterized protein</fullName>
    </submittedName>
</protein>
<accession>A0AAN7UMA1</accession>
<feature type="compositionally biased region" description="Low complexity" evidence="1">
    <location>
        <begin position="71"/>
        <end position="82"/>
    </location>
</feature>
<dbReference type="AlphaFoldDB" id="A0AAN7UMA1"/>
<name>A0AAN7UMA1_9PEZI</name>
<gene>
    <name evidence="2" type="ORF">RRF57_008127</name>
</gene>
<sequence>MVSADAIRHAASASRQSQNRVIKVNYHTEAAKWNRQMLRRIGDALKKDPEVDFTKCFTKTYSEKLKFLKEAPSASSPSQQPSRPLFDRLDPRSSLQATDSTTILFEPTADLQILITTQN</sequence>
<proteinExistence type="predicted"/>
<keyword evidence="3" id="KW-1185">Reference proteome</keyword>
<organism evidence="2 3">
    <name type="scientific">Xylaria bambusicola</name>
    <dbReference type="NCBI Taxonomy" id="326684"/>
    <lineage>
        <taxon>Eukaryota</taxon>
        <taxon>Fungi</taxon>
        <taxon>Dikarya</taxon>
        <taxon>Ascomycota</taxon>
        <taxon>Pezizomycotina</taxon>
        <taxon>Sordariomycetes</taxon>
        <taxon>Xylariomycetidae</taxon>
        <taxon>Xylariales</taxon>
        <taxon>Xylariaceae</taxon>
        <taxon>Xylaria</taxon>
    </lineage>
</organism>
<evidence type="ECO:0000313" key="2">
    <source>
        <dbReference type="EMBL" id="KAK5632413.1"/>
    </source>
</evidence>
<evidence type="ECO:0000256" key="1">
    <source>
        <dbReference type="SAM" id="MobiDB-lite"/>
    </source>
</evidence>
<evidence type="ECO:0000313" key="3">
    <source>
        <dbReference type="Proteomes" id="UP001305414"/>
    </source>
</evidence>
<reference evidence="2 3" key="1">
    <citation type="submission" date="2023-10" db="EMBL/GenBank/DDBJ databases">
        <title>Draft genome sequence of Xylaria bambusicola isolate GMP-LS, the root and basal stem rot pathogen of sugarcane in Indonesia.</title>
        <authorList>
            <person name="Selvaraj P."/>
            <person name="Muralishankar V."/>
            <person name="Muruganantham S."/>
            <person name="Sp S."/>
            <person name="Haryani S."/>
            <person name="Lau K.J.X."/>
            <person name="Naqvi N.I."/>
        </authorList>
    </citation>
    <scope>NUCLEOTIDE SEQUENCE [LARGE SCALE GENOMIC DNA]</scope>
    <source>
        <strain evidence="2">GMP-LS</strain>
    </source>
</reference>
<feature type="region of interest" description="Disordered" evidence="1">
    <location>
        <begin position="70"/>
        <end position="92"/>
    </location>
</feature>
<dbReference type="Proteomes" id="UP001305414">
    <property type="component" value="Unassembled WGS sequence"/>
</dbReference>
<dbReference type="EMBL" id="JAWHQM010000024">
    <property type="protein sequence ID" value="KAK5632413.1"/>
    <property type="molecule type" value="Genomic_DNA"/>
</dbReference>